<keyword evidence="1" id="KW-1133">Transmembrane helix</keyword>
<name>A0A2A4Z7K6_9PROT</name>
<protein>
    <recommendedName>
        <fullName evidence="3">HXXEE domain-containing protein</fullName>
    </recommendedName>
</protein>
<evidence type="ECO:0000313" key="2">
    <source>
        <dbReference type="EMBL" id="PCJ02945.1"/>
    </source>
</evidence>
<keyword evidence="1" id="KW-0472">Membrane</keyword>
<evidence type="ECO:0000256" key="1">
    <source>
        <dbReference type="SAM" id="Phobius"/>
    </source>
</evidence>
<dbReference type="EMBL" id="NVUS01000003">
    <property type="protein sequence ID" value="PCJ02945.1"/>
    <property type="molecule type" value="Genomic_DNA"/>
</dbReference>
<feature type="transmembrane region" description="Helical" evidence="1">
    <location>
        <begin position="80"/>
        <end position="107"/>
    </location>
</feature>
<reference evidence="2" key="2">
    <citation type="journal article" date="2018" name="ISME J.">
        <title>A dynamic microbial community with high functional redundancy inhabits the cold, oxic subseafloor aquifer.</title>
        <authorList>
            <person name="Tully B.J."/>
            <person name="Wheat C.G."/>
            <person name="Glazer B.T."/>
            <person name="Huber J.A."/>
        </authorList>
    </citation>
    <scope>NUCLEOTIDE SEQUENCE</scope>
    <source>
        <strain evidence="2">NORP83</strain>
    </source>
</reference>
<proteinExistence type="predicted"/>
<gene>
    <name evidence="2" type="ORF">COB13_03110</name>
</gene>
<feature type="transmembrane region" description="Helical" evidence="1">
    <location>
        <begin position="144"/>
        <end position="164"/>
    </location>
</feature>
<evidence type="ECO:0008006" key="3">
    <source>
        <dbReference type="Google" id="ProtNLM"/>
    </source>
</evidence>
<feature type="transmembrane region" description="Helical" evidence="1">
    <location>
        <begin position="53"/>
        <end position="73"/>
    </location>
</feature>
<organism evidence="2">
    <name type="scientific">OCS116 cluster bacterium</name>
    <dbReference type="NCBI Taxonomy" id="2030921"/>
    <lineage>
        <taxon>Bacteria</taxon>
        <taxon>Pseudomonadati</taxon>
        <taxon>Pseudomonadota</taxon>
        <taxon>Alphaproteobacteria</taxon>
        <taxon>OCS116 cluster</taxon>
    </lineage>
</organism>
<accession>A0A2A4Z7K6</accession>
<sequence length="170" mass="18709">MTATESVSNRLNWLLVLSVGVFALHNSEEWVNLTNFRMGGLTAPLQDLFTKTNFGAAVLLLTLCYATLIIFIIMWPRKKLLILTLISFNAIFVNAALHILSIFMPIITIPYAPYTSLLLILPLGIAINSAIVKSKKISISGLSWVIMLGGLLQFPMAFIALKAAEQLIGF</sequence>
<dbReference type="AlphaFoldDB" id="A0A2A4Z7K6"/>
<feature type="transmembrane region" description="Helical" evidence="1">
    <location>
        <begin position="113"/>
        <end position="132"/>
    </location>
</feature>
<reference key="1">
    <citation type="submission" date="2017-08" db="EMBL/GenBank/DDBJ databases">
        <title>A dynamic microbial community with high functional redundancy inhabits the cold, oxic subseafloor aquifer.</title>
        <authorList>
            <person name="Tully B.J."/>
            <person name="Wheat C.G."/>
            <person name="Glazer B.T."/>
            <person name="Huber J.A."/>
        </authorList>
    </citation>
    <scope>NUCLEOTIDE SEQUENCE [LARGE SCALE GENOMIC DNA]</scope>
</reference>
<comment type="caution">
    <text evidence="2">The sequence shown here is derived from an EMBL/GenBank/DDBJ whole genome shotgun (WGS) entry which is preliminary data.</text>
</comment>
<keyword evidence="1" id="KW-0812">Transmembrane</keyword>